<name>A0A401GDV0_9APHY</name>
<dbReference type="OrthoDB" id="3260441at2759"/>
<dbReference type="Proteomes" id="UP000287166">
    <property type="component" value="Unassembled WGS sequence"/>
</dbReference>
<proteinExistence type="predicted"/>
<organism evidence="1 2">
    <name type="scientific">Sparassis crispa</name>
    <dbReference type="NCBI Taxonomy" id="139825"/>
    <lineage>
        <taxon>Eukaryota</taxon>
        <taxon>Fungi</taxon>
        <taxon>Dikarya</taxon>
        <taxon>Basidiomycota</taxon>
        <taxon>Agaricomycotina</taxon>
        <taxon>Agaricomycetes</taxon>
        <taxon>Polyporales</taxon>
        <taxon>Sparassidaceae</taxon>
        <taxon>Sparassis</taxon>
    </lineage>
</organism>
<keyword evidence="2" id="KW-1185">Reference proteome</keyword>
<comment type="caution">
    <text evidence="1">The sequence shown here is derived from an EMBL/GenBank/DDBJ whole genome shotgun (WGS) entry which is preliminary data.</text>
</comment>
<evidence type="ECO:0000313" key="1">
    <source>
        <dbReference type="EMBL" id="GBE80368.1"/>
    </source>
</evidence>
<accession>A0A401GDV0</accession>
<dbReference type="STRING" id="139825.A0A401GDV0"/>
<dbReference type="AlphaFoldDB" id="A0A401GDV0"/>
<dbReference type="EMBL" id="BFAD01000003">
    <property type="protein sequence ID" value="GBE80368.1"/>
    <property type="molecule type" value="Genomic_DNA"/>
</dbReference>
<reference evidence="1 2" key="1">
    <citation type="journal article" date="2018" name="Sci. Rep.">
        <title>Genome sequence of the cauliflower mushroom Sparassis crispa (Hanabiratake) and its association with beneficial usage.</title>
        <authorList>
            <person name="Kiyama R."/>
            <person name="Furutani Y."/>
            <person name="Kawaguchi K."/>
            <person name="Nakanishi T."/>
        </authorList>
    </citation>
    <scope>NUCLEOTIDE SEQUENCE [LARGE SCALE GENOMIC DNA]</scope>
</reference>
<dbReference type="GeneID" id="38777285"/>
<dbReference type="RefSeq" id="XP_027611281.1">
    <property type="nucleotide sequence ID" value="XM_027755480.1"/>
</dbReference>
<protein>
    <submittedName>
        <fullName evidence="1">Uncharacterized protein</fullName>
    </submittedName>
</protein>
<gene>
    <name evidence="1" type="ORF">SCP_0300830</name>
</gene>
<evidence type="ECO:0000313" key="2">
    <source>
        <dbReference type="Proteomes" id="UP000287166"/>
    </source>
</evidence>
<dbReference type="InParanoid" id="A0A401GDV0"/>
<sequence length="484" mass="55641">MRNVPGLPACPARFISEPRYTALVYDRFCLACGIGRAGGVEYGIAMRFCGACHKTNVIKGAELVRSEKVTEDLGKMIFTLLPLVACNRWEYLCSNRSSLKNSGKGEYYEPEFKAIVKQYLDIQHKPTELEEFLCHKVMKWEGAVDDKKAEKDSETRCIRYLSIVQNLKDLGYTTADFPETDQWLNVLDQPRKLTPRIWENIKPKLIAQIEEEKTNRLRIEFEKNVAARCKEIHKYYLEYLDKTMAAEEQKTMPNLATFSLLPSVKALTTRNDALVPLTTEDFETIVPAMLTEAQMHKIRVQKDLLEMLYRDMLRNGQTSNVGAIGNIFCGPCDPVMTHACALFSCHDYCLNTPLPYFDILNHFRTAHPTVVWDTTNWAPGTQQIRGWRWDPAWIGAAEGITQLVSSALRVLGLRLDASSTDLDELVRARRLWCSCGYPLFPLTAESTWFSLITHVYMEHRWFIDMISPKFVVFRWATLPRLSYF</sequence>